<protein>
    <recommendedName>
        <fullName evidence="1">N-acetyltransferase domain-containing protein</fullName>
    </recommendedName>
</protein>
<dbReference type="InterPro" id="IPR016181">
    <property type="entry name" value="Acyl_CoA_acyltransferase"/>
</dbReference>
<dbReference type="Pfam" id="PF00583">
    <property type="entry name" value="Acetyltransf_1"/>
    <property type="match status" value="1"/>
</dbReference>
<dbReference type="InterPro" id="IPR000182">
    <property type="entry name" value="GNAT_dom"/>
</dbReference>
<dbReference type="SUPFAM" id="SSF55729">
    <property type="entry name" value="Acyl-CoA N-acyltransferases (Nat)"/>
    <property type="match status" value="1"/>
</dbReference>
<dbReference type="GO" id="GO:0016747">
    <property type="term" value="F:acyltransferase activity, transferring groups other than amino-acyl groups"/>
    <property type="evidence" value="ECO:0007669"/>
    <property type="project" value="InterPro"/>
</dbReference>
<sequence>MNTRRIEIISATSDGDVAAVQLLFRDYAAFLKVDLCFQDFEEEMATFPKFYKLLLLARVDGLAAAAVGLKDIGDGVCEMKRLYARPNFQGLGLGRRLCGDLIDAARSLGFRLMRLDTLKRLKPALSLYKKFGFVEIEKYYDNPEDGVVYMELDLRVENEDTIDS</sequence>
<dbReference type="PANTHER" id="PTHR43305">
    <property type="entry name" value="FAMILY N-ACETYLTRANSFERASE, PUTATIVE (AFU_ORTHOLOGUE AFUA_2G01380)-RELATED"/>
    <property type="match status" value="1"/>
</dbReference>
<reference evidence="2" key="1">
    <citation type="submission" date="2018-06" db="EMBL/GenBank/DDBJ databases">
        <authorList>
            <person name="Zhirakovskaya E."/>
        </authorList>
    </citation>
    <scope>NUCLEOTIDE SEQUENCE</scope>
</reference>
<accession>A0A3B0RJ59</accession>
<feature type="domain" description="N-acetyltransferase" evidence="1">
    <location>
        <begin position="6"/>
        <end position="155"/>
    </location>
</feature>
<evidence type="ECO:0000259" key="1">
    <source>
        <dbReference type="PROSITE" id="PS51186"/>
    </source>
</evidence>
<dbReference type="InterPro" id="IPR052777">
    <property type="entry name" value="Acetyltransferase_Enz"/>
</dbReference>
<dbReference type="Gene3D" id="3.40.630.30">
    <property type="match status" value="1"/>
</dbReference>
<organism evidence="2">
    <name type="scientific">hydrothermal vent metagenome</name>
    <dbReference type="NCBI Taxonomy" id="652676"/>
    <lineage>
        <taxon>unclassified sequences</taxon>
        <taxon>metagenomes</taxon>
        <taxon>ecological metagenomes</taxon>
    </lineage>
</organism>
<dbReference type="CDD" id="cd04301">
    <property type="entry name" value="NAT_SF"/>
    <property type="match status" value="1"/>
</dbReference>
<gene>
    <name evidence="2" type="ORF">MNBD_ALPHA05-2067</name>
</gene>
<name>A0A3B0RJ59_9ZZZZ</name>
<dbReference type="PANTHER" id="PTHR43305:SF1">
    <property type="entry name" value="FAMILY N-ACETYLTRANSFERASE, PUTATIVE (AFU_ORTHOLOGUE AFUA_2G01380)-RELATED"/>
    <property type="match status" value="1"/>
</dbReference>
<evidence type="ECO:0000313" key="2">
    <source>
        <dbReference type="EMBL" id="VAV91947.1"/>
    </source>
</evidence>
<dbReference type="AlphaFoldDB" id="A0A3B0RJ59"/>
<dbReference type="PROSITE" id="PS51186">
    <property type="entry name" value="GNAT"/>
    <property type="match status" value="1"/>
</dbReference>
<proteinExistence type="predicted"/>
<dbReference type="EMBL" id="UOEH01000076">
    <property type="protein sequence ID" value="VAV91947.1"/>
    <property type="molecule type" value="Genomic_DNA"/>
</dbReference>